<dbReference type="PROSITE" id="PS51257">
    <property type="entry name" value="PROKAR_LIPOPROTEIN"/>
    <property type="match status" value="1"/>
</dbReference>
<gene>
    <name evidence="2" type="ORF">GCM10023151_08950</name>
</gene>
<name>A0ABP8IH12_9GAMM</name>
<feature type="compositionally biased region" description="Acidic residues" evidence="1">
    <location>
        <begin position="111"/>
        <end position="130"/>
    </location>
</feature>
<keyword evidence="3" id="KW-1185">Reference proteome</keyword>
<proteinExistence type="predicted"/>
<evidence type="ECO:0000313" key="2">
    <source>
        <dbReference type="EMBL" id="GAA4358703.1"/>
    </source>
</evidence>
<evidence type="ECO:0000256" key="1">
    <source>
        <dbReference type="SAM" id="MobiDB-lite"/>
    </source>
</evidence>
<organism evidence="2 3">
    <name type="scientific">Kangiella marina</name>
    <dbReference type="NCBI Taxonomy" id="1079178"/>
    <lineage>
        <taxon>Bacteria</taxon>
        <taxon>Pseudomonadati</taxon>
        <taxon>Pseudomonadota</taxon>
        <taxon>Gammaproteobacteria</taxon>
        <taxon>Kangiellales</taxon>
        <taxon>Kangiellaceae</taxon>
        <taxon>Kangiella</taxon>
    </lineage>
</organism>
<comment type="caution">
    <text evidence="2">The sequence shown here is derived from an EMBL/GenBank/DDBJ whole genome shotgun (WGS) entry which is preliminary data.</text>
</comment>
<dbReference type="Proteomes" id="UP001501011">
    <property type="component" value="Unassembled WGS sequence"/>
</dbReference>
<evidence type="ECO:0000313" key="3">
    <source>
        <dbReference type="Proteomes" id="UP001501011"/>
    </source>
</evidence>
<accession>A0ABP8IH12</accession>
<feature type="region of interest" description="Disordered" evidence="1">
    <location>
        <begin position="101"/>
        <end position="130"/>
    </location>
</feature>
<feature type="compositionally biased region" description="Basic and acidic residues" evidence="1">
    <location>
        <begin position="101"/>
        <end position="110"/>
    </location>
</feature>
<protein>
    <submittedName>
        <fullName evidence="2">Uncharacterized protein</fullName>
    </submittedName>
</protein>
<sequence length="130" mass="14253">MIRVGLHMLKAVVYFSAIAGLTILSGCSSNGGNDTLKTISKLLGGQPDQSVFKDTTVKEELEYEYRVCLGDNDGQQEAMRQCMQEAYAKVVEEKGIGERPKDGEVIIKEVGDDEVINDSSNETDETDDDN</sequence>
<reference evidence="3" key="1">
    <citation type="journal article" date="2019" name="Int. J. Syst. Evol. Microbiol.">
        <title>The Global Catalogue of Microorganisms (GCM) 10K type strain sequencing project: providing services to taxonomists for standard genome sequencing and annotation.</title>
        <authorList>
            <consortium name="The Broad Institute Genomics Platform"/>
            <consortium name="The Broad Institute Genome Sequencing Center for Infectious Disease"/>
            <person name="Wu L."/>
            <person name="Ma J."/>
        </authorList>
    </citation>
    <scope>NUCLEOTIDE SEQUENCE [LARGE SCALE GENOMIC DNA]</scope>
    <source>
        <strain evidence="3">JCM 17728</strain>
    </source>
</reference>
<dbReference type="EMBL" id="BAABFV010000001">
    <property type="protein sequence ID" value="GAA4358703.1"/>
    <property type="molecule type" value="Genomic_DNA"/>
</dbReference>